<feature type="region of interest" description="Disordered" evidence="1">
    <location>
        <begin position="1"/>
        <end position="25"/>
    </location>
</feature>
<evidence type="ECO:0000256" key="2">
    <source>
        <dbReference type="SAM" id="Phobius"/>
    </source>
</evidence>
<evidence type="ECO:0008006" key="5">
    <source>
        <dbReference type="Google" id="ProtNLM"/>
    </source>
</evidence>
<dbReference type="Proteomes" id="UP000218272">
    <property type="component" value="Chromosome SCLO_1"/>
</dbReference>
<keyword evidence="2" id="KW-0472">Membrane</keyword>
<organism evidence="3 4">
    <name type="scientific">Sphingobium cloacae</name>
    <dbReference type="NCBI Taxonomy" id="120107"/>
    <lineage>
        <taxon>Bacteria</taxon>
        <taxon>Pseudomonadati</taxon>
        <taxon>Pseudomonadota</taxon>
        <taxon>Alphaproteobacteria</taxon>
        <taxon>Sphingomonadales</taxon>
        <taxon>Sphingomonadaceae</taxon>
        <taxon>Sphingobium</taxon>
    </lineage>
</organism>
<dbReference type="AlphaFoldDB" id="A0A1E1F4E0"/>
<protein>
    <recommendedName>
        <fullName evidence="5">Nuclease</fullName>
    </recommendedName>
</protein>
<keyword evidence="2" id="KW-1133">Transmembrane helix</keyword>
<dbReference type="RefSeq" id="WP_066518952.1">
    <property type="nucleotide sequence ID" value="NZ_AP017655.1"/>
</dbReference>
<dbReference type="OrthoDB" id="7468961at2"/>
<evidence type="ECO:0000313" key="3">
    <source>
        <dbReference type="EMBL" id="BAV65393.1"/>
    </source>
</evidence>
<evidence type="ECO:0000256" key="1">
    <source>
        <dbReference type="SAM" id="MobiDB-lite"/>
    </source>
</evidence>
<evidence type="ECO:0000313" key="4">
    <source>
        <dbReference type="Proteomes" id="UP000218272"/>
    </source>
</evidence>
<dbReference type="KEGG" id="sclo:SCLO_1023530"/>
<dbReference type="EMBL" id="AP017655">
    <property type="protein sequence ID" value="BAV65393.1"/>
    <property type="molecule type" value="Genomic_DNA"/>
</dbReference>
<reference evidence="3 4" key="1">
    <citation type="submission" date="2016-10" db="EMBL/GenBank/DDBJ databases">
        <title>Complete Genome Sequence of the Nonylphenol-Degrading Bacterium Sphingobium cloacae JCM 10874T.</title>
        <authorList>
            <person name="Ootsuka M."/>
            <person name="Nishizawa T."/>
            <person name="Ohta H."/>
        </authorList>
    </citation>
    <scope>NUCLEOTIDE SEQUENCE [LARGE SCALE GENOMIC DNA]</scope>
    <source>
        <strain evidence="3 4">JCM 10874</strain>
    </source>
</reference>
<feature type="compositionally biased region" description="Basic and acidic residues" evidence="1">
    <location>
        <begin position="8"/>
        <end position="23"/>
    </location>
</feature>
<sequence>MAQGLYDIDDRQAGRFNPHEAGREKRKGGLPLTALFLALLGGAAAILAIGPQLLWSQPESHQGGSGFGGGLVINATFDACSSEARAAACVVSPREFSYGSTTYHLSDIRTPDAQFPACDAEAQLAGKATRTFIGILNGGAFESLPDPTDSDPAARILMRDGVSIGQIMIAKGVAQPWAPQPYNWCAHASV</sequence>
<feature type="transmembrane region" description="Helical" evidence="2">
    <location>
        <begin position="32"/>
        <end position="55"/>
    </location>
</feature>
<name>A0A1E1F4E0_9SPHN</name>
<accession>A0A1E1F4E0</accession>
<keyword evidence="2" id="KW-0812">Transmembrane</keyword>
<proteinExistence type="predicted"/>
<gene>
    <name evidence="3" type="ORF">SCLO_1023530</name>
</gene>
<keyword evidence="4" id="KW-1185">Reference proteome</keyword>